<keyword evidence="2" id="KW-1185">Reference proteome</keyword>
<dbReference type="Proteomes" id="UP000216624">
    <property type="component" value="Unassembled WGS sequence"/>
</dbReference>
<dbReference type="InterPro" id="IPR002087">
    <property type="entry name" value="Anti_prolifrtn"/>
</dbReference>
<accession>A0A260ZDI5</accession>
<dbReference type="GO" id="GO:0005634">
    <property type="term" value="C:nucleus"/>
    <property type="evidence" value="ECO:0007669"/>
    <property type="project" value="TreeGrafter"/>
</dbReference>
<feature type="non-terminal residue" evidence="1">
    <location>
        <position position="1"/>
    </location>
</feature>
<evidence type="ECO:0000313" key="1">
    <source>
        <dbReference type="EMBL" id="OZF83771.1"/>
    </source>
</evidence>
<dbReference type="SUPFAM" id="SSF160696">
    <property type="entry name" value="BTG domain-like"/>
    <property type="match status" value="1"/>
</dbReference>
<protein>
    <submittedName>
        <fullName evidence="1">Uncharacterized protein</fullName>
    </submittedName>
</protein>
<proteinExistence type="predicted"/>
<dbReference type="Pfam" id="PF07742">
    <property type="entry name" value="BTG"/>
    <property type="match status" value="1"/>
</dbReference>
<dbReference type="PANTHER" id="PTHR17537:SF5">
    <property type="entry name" value="TRANSDUCER OF ERBB2, ISOFORM A"/>
    <property type="match status" value="1"/>
</dbReference>
<dbReference type="EMBL" id="NMWX01000174">
    <property type="protein sequence ID" value="OZF83771.1"/>
    <property type="molecule type" value="Genomic_DNA"/>
</dbReference>
<dbReference type="InterPro" id="IPR036054">
    <property type="entry name" value="BTG-like_sf"/>
</dbReference>
<dbReference type="GO" id="GO:0003714">
    <property type="term" value="F:transcription corepressor activity"/>
    <property type="evidence" value="ECO:0007669"/>
    <property type="project" value="TreeGrafter"/>
</dbReference>
<reference evidence="1" key="1">
    <citation type="submission" date="2017-08" db="EMBL/GenBank/DDBJ databases">
        <authorList>
            <person name="de Groot N.N."/>
        </authorList>
    </citation>
    <scope>NUCLEOTIDE SEQUENCE [LARGE SCALE GENOMIC DNA]</scope>
    <source>
        <strain evidence="1">PX439</strain>
    </source>
</reference>
<dbReference type="SMART" id="SM00099">
    <property type="entry name" value="btg1"/>
    <property type="match status" value="1"/>
</dbReference>
<comment type="caution">
    <text evidence="1">The sequence shown here is derived from an EMBL/GenBank/DDBJ whole genome shotgun (WGS) entry which is preliminary data.</text>
</comment>
<dbReference type="InterPro" id="IPR015676">
    <property type="entry name" value="Tob1/2"/>
</dbReference>
<dbReference type="OrthoDB" id="19928at2759"/>
<dbReference type="GO" id="GO:0005737">
    <property type="term" value="C:cytoplasm"/>
    <property type="evidence" value="ECO:0007669"/>
    <property type="project" value="TreeGrafter"/>
</dbReference>
<dbReference type="eggNOG" id="KOG4006">
    <property type="taxonomic scope" value="Eukaryota"/>
</dbReference>
<sequence>MYTEVREVVNFVCRYLFGRIPRRPTGIFASELANSLVCQFSSSWDINNPDNGQMERVVYINCRNEGSSKCFGSCAQEAGLRREEVLGHLPINVCVYASPGKVFFRGSLDGIEVPIWNGEVNADDTYQPVAEYIVRSASGRAESVSNLGAAQKPVLIGMKPLPTNDPAIHELVNNMYIPLGLEKCDEDFSNLSHMQERYPYLFAFKPSSAQTYTGLEFAQTRFGSSKSRPDLQTMLNIKQLSSQHATSSTNFSAPMKEQMIYSHY</sequence>
<dbReference type="OMA" id="VNFVCRY"/>
<dbReference type="PANTHER" id="PTHR17537">
    <property type="entry name" value="TRANSDUCER OF ERBB2 TOB"/>
    <property type="match status" value="1"/>
</dbReference>
<dbReference type="CTD" id="9809881"/>
<organism evidence="1 2">
    <name type="scientific">Caenorhabditis remanei</name>
    <name type="common">Caenorhabditis vulgaris</name>
    <dbReference type="NCBI Taxonomy" id="31234"/>
    <lineage>
        <taxon>Eukaryota</taxon>
        <taxon>Metazoa</taxon>
        <taxon>Ecdysozoa</taxon>
        <taxon>Nematoda</taxon>
        <taxon>Chromadorea</taxon>
        <taxon>Rhabditida</taxon>
        <taxon>Rhabditina</taxon>
        <taxon>Rhabditomorpha</taxon>
        <taxon>Rhabditoidea</taxon>
        <taxon>Rhabditidae</taxon>
        <taxon>Peloderinae</taxon>
        <taxon>Caenorhabditis</taxon>
    </lineage>
</organism>
<dbReference type="Gene3D" id="3.90.640.90">
    <property type="entry name" value="Anti-proliferative protein, N-terminal domain"/>
    <property type="match status" value="1"/>
</dbReference>
<dbReference type="STRING" id="31234.Q6E3E5"/>
<name>A0A260ZDI5_CAERE</name>
<dbReference type="HOGENOM" id="CLU_1086753_0_0_1"/>
<gene>
    <name evidence="1" type="ORF">FL82_15662</name>
</gene>
<dbReference type="KEGG" id="crq:GCK72_002512"/>
<evidence type="ECO:0000313" key="2">
    <source>
        <dbReference type="Proteomes" id="UP000216624"/>
    </source>
</evidence>